<dbReference type="Pfam" id="PF13549">
    <property type="entry name" value="ATP-grasp_5"/>
    <property type="match status" value="1"/>
</dbReference>
<dbReference type="HOGENOM" id="CLU_007415_3_1_4"/>
<dbReference type="PANTHER" id="PTHR42793">
    <property type="entry name" value="COA BINDING DOMAIN CONTAINING PROTEIN"/>
    <property type="match status" value="1"/>
</dbReference>
<dbReference type="InterPro" id="IPR036291">
    <property type="entry name" value="NAD(P)-bd_dom_sf"/>
</dbReference>
<gene>
    <name evidence="4" type="ordered locus">CNE_BB2p01920</name>
</gene>
<dbReference type="KEGG" id="cnc:CNE_BB2p01920"/>
<reference evidence="4 5" key="1">
    <citation type="journal article" date="2011" name="J. Bacteriol.">
        <title>Complete genome sequence of the type strain Cupriavidus necator N-1.</title>
        <authorList>
            <person name="Poehlein A."/>
            <person name="Kusian B."/>
            <person name="Friedrich B."/>
            <person name="Daniel R."/>
            <person name="Bowien B."/>
        </authorList>
    </citation>
    <scope>NUCLEOTIDE SEQUENCE [LARGE SCALE GENOMIC DNA]</scope>
    <source>
        <strain evidence="5">ATCC 43291 / DSM 13513 / CCUG 52238 / LMG 8453 / N-1</strain>
        <plasmid evidence="4 5">pBB2</plasmid>
    </source>
</reference>
<evidence type="ECO:0000256" key="1">
    <source>
        <dbReference type="ARBA" id="ARBA00060888"/>
    </source>
</evidence>
<dbReference type="Gene3D" id="3.40.50.720">
    <property type="entry name" value="NAD(P)-binding Rossmann-like Domain"/>
    <property type="match status" value="1"/>
</dbReference>
<dbReference type="FunFam" id="3.30.1490.20:FF:000020">
    <property type="entry name" value="Protein lysine acetyltransferase"/>
    <property type="match status" value="1"/>
</dbReference>
<protein>
    <submittedName>
        <fullName evidence="4">6-carboxyhexanoate-CoA ligase</fullName>
        <ecNumber evidence="4">6.2.1.14</ecNumber>
    </submittedName>
</protein>
<geneLocation type="plasmid" evidence="4 5">
    <name>pBB2</name>
</geneLocation>
<dbReference type="Pfam" id="PF13380">
    <property type="entry name" value="CoA_binding_2"/>
    <property type="match status" value="1"/>
</dbReference>
<name>F8GYR2_CUPNN</name>
<dbReference type="Proteomes" id="UP000006798">
    <property type="component" value="Plasmid pBB2"/>
</dbReference>
<dbReference type="Pfam" id="PF13607">
    <property type="entry name" value="Succ_CoA_lig"/>
    <property type="match status" value="1"/>
</dbReference>
<evidence type="ECO:0000256" key="2">
    <source>
        <dbReference type="PROSITE-ProRule" id="PRU00409"/>
    </source>
</evidence>
<keyword evidence="4" id="KW-0614">Plasmid</keyword>
<dbReference type="GO" id="GO:0042410">
    <property type="term" value="F:6-carboxyhexanoate-CoA ligase activity"/>
    <property type="evidence" value="ECO:0007669"/>
    <property type="project" value="UniProtKB-EC"/>
</dbReference>
<dbReference type="SUPFAM" id="SSF51735">
    <property type="entry name" value="NAD(P)-binding Rossmann-fold domains"/>
    <property type="match status" value="1"/>
</dbReference>
<proteinExistence type="inferred from homology"/>
<dbReference type="AlphaFoldDB" id="F8GYR2"/>
<dbReference type="Gene3D" id="3.30.1490.20">
    <property type="entry name" value="ATP-grasp fold, A domain"/>
    <property type="match status" value="1"/>
</dbReference>
<dbReference type="SUPFAM" id="SSF56059">
    <property type="entry name" value="Glutathione synthetase ATP-binding domain-like"/>
    <property type="match status" value="1"/>
</dbReference>
<dbReference type="RefSeq" id="WP_013954286.1">
    <property type="nucleotide sequence ID" value="NC_015724.1"/>
</dbReference>
<accession>F8GYR2</accession>
<dbReference type="SUPFAM" id="SSF52210">
    <property type="entry name" value="Succinyl-CoA synthetase domains"/>
    <property type="match status" value="2"/>
</dbReference>
<feature type="domain" description="ATP-grasp" evidence="3">
    <location>
        <begin position="490"/>
        <end position="526"/>
    </location>
</feature>
<dbReference type="PANTHER" id="PTHR42793:SF4">
    <property type="entry name" value="BLL6376 PROTEIN"/>
    <property type="match status" value="1"/>
</dbReference>
<organism evidence="4 5">
    <name type="scientific">Cupriavidus necator (strain ATCC 43291 / DSM 13513 / CCUG 52238 / LMG 8453 / N-1)</name>
    <name type="common">Ralstonia eutropha</name>
    <dbReference type="NCBI Taxonomy" id="1042878"/>
    <lineage>
        <taxon>Bacteria</taxon>
        <taxon>Pseudomonadati</taxon>
        <taxon>Pseudomonadota</taxon>
        <taxon>Betaproteobacteria</taxon>
        <taxon>Burkholderiales</taxon>
        <taxon>Burkholderiaceae</taxon>
        <taxon>Cupriavidus</taxon>
    </lineage>
</organism>
<dbReference type="PROSITE" id="PS50975">
    <property type="entry name" value="ATP_GRASP"/>
    <property type="match status" value="1"/>
</dbReference>
<dbReference type="EC" id="6.2.1.14" evidence="4"/>
<dbReference type="InterPro" id="IPR003781">
    <property type="entry name" value="CoA-bd"/>
</dbReference>
<dbReference type="Gene3D" id="3.40.50.261">
    <property type="entry name" value="Succinyl-CoA synthetase domains"/>
    <property type="match status" value="2"/>
</dbReference>
<keyword evidence="4" id="KW-0436">Ligase</keyword>
<keyword evidence="2" id="KW-0067">ATP-binding</keyword>
<dbReference type="GO" id="GO:0005524">
    <property type="term" value="F:ATP binding"/>
    <property type="evidence" value="ECO:0007669"/>
    <property type="project" value="UniProtKB-UniRule"/>
</dbReference>
<keyword evidence="2" id="KW-0547">Nucleotide-binding</keyword>
<dbReference type="EMBL" id="CP002880">
    <property type="protein sequence ID" value="AEI83003.1"/>
    <property type="molecule type" value="Genomic_DNA"/>
</dbReference>
<evidence type="ECO:0000313" key="4">
    <source>
        <dbReference type="EMBL" id="AEI83003.1"/>
    </source>
</evidence>
<evidence type="ECO:0000259" key="3">
    <source>
        <dbReference type="PROSITE" id="PS50975"/>
    </source>
</evidence>
<dbReference type="GO" id="GO:0046872">
    <property type="term" value="F:metal ion binding"/>
    <property type="evidence" value="ECO:0007669"/>
    <property type="project" value="InterPro"/>
</dbReference>
<dbReference type="GeneID" id="34307544"/>
<evidence type="ECO:0000313" key="5">
    <source>
        <dbReference type="Proteomes" id="UP000006798"/>
    </source>
</evidence>
<dbReference type="SMART" id="SM00881">
    <property type="entry name" value="CoA_binding"/>
    <property type="match status" value="1"/>
</dbReference>
<comment type="similarity">
    <text evidence="1">In the N-terminal section; belongs to the acetate CoA ligase alpha subunit family.</text>
</comment>
<dbReference type="InterPro" id="IPR016102">
    <property type="entry name" value="Succinyl-CoA_synth-like"/>
</dbReference>
<dbReference type="InterPro" id="IPR011761">
    <property type="entry name" value="ATP-grasp"/>
</dbReference>
<dbReference type="InterPro" id="IPR032875">
    <property type="entry name" value="Succ_CoA_lig_flav_dom"/>
</dbReference>
<dbReference type="Gene3D" id="3.30.470.20">
    <property type="entry name" value="ATP-grasp fold, B domain"/>
    <property type="match status" value="1"/>
</dbReference>
<sequence>MFDHASLDRMFRPRSIALIGASTNPDKIGGVPLALLLKYEYDGKLYPVNPNAGEVQGVPAYPSLAAIGAPADLAIVAVPMARAEQAVKDAAEAGVCSVVLFTSGYAEVGETGRAAQARLAALARTRGVRILGPNCLGFMNTRDQVYATFSPAPHAARARPGAVGIVSQSGAFGIYAYAMARERDIGLSYWISTGNECDIEFADAVAWLARDPDTRVIMGYVEGCRDGAKLKAALSLARDAGKPVIVTKVGRTASGAAAAASHTAALAGDDAVFDALLRQYGAIRTRTLDEFFNVGYALSGPVRPANNALGIMTLSGGVGALMADDAADAALELVPMPAGAQAAIMARVPFAAPRNPVDITGQVTSEPELMTFAARTMLDSGSYGSLLAFLAAAGTSATFWPHLLAFAKTIRAEYPDTPLALCSLFTPERRRALEALGCLVFADPSAAVRALKCLGDTAAIARPACDPGLSPYSENPATIEAGVLDEPAGLALLRSAGVPVVAHQRVASQDEAVAAAAAFGYPVVMKLVSADITHKSDIGGVRLHLQDAGAVRAAYREILEEAARHAPAARLDGLLVAPMIKGGVECILGVQRDPVYGPVVMFGLGGVLVEAVRDVAFRMAPFDEREAHAMIDEIRGRRVLAGMRGQPPADVSALASALAALSRFAWANRDAVVSVDVNPFIVLPLGGGALALDAVVIGAGNASDRLATA</sequence>
<dbReference type="InterPro" id="IPR013815">
    <property type="entry name" value="ATP_grasp_subdomain_1"/>
</dbReference>